<feature type="compositionally biased region" description="Polar residues" evidence="6">
    <location>
        <begin position="14"/>
        <end position="40"/>
    </location>
</feature>
<dbReference type="Ensembl" id="ENSCCRT00020091939.1">
    <property type="protein sequence ID" value="ENSCCRP00020084021.1"/>
    <property type="gene ID" value="ENSCCRG00020038745.1"/>
</dbReference>
<reference evidence="8" key="1">
    <citation type="submission" date="2025-05" db="UniProtKB">
        <authorList>
            <consortium name="Ensembl"/>
        </authorList>
    </citation>
    <scope>IDENTIFICATION</scope>
</reference>
<comment type="similarity">
    <text evidence="1">Belongs to the TALE/MEIS homeobox family.</text>
</comment>
<dbReference type="GO" id="GO:0003677">
    <property type="term" value="F:DNA binding"/>
    <property type="evidence" value="ECO:0007669"/>
    <property type="project" value="UniProtKB-UniRule"/>
</dbReference>
<feature type="compositionally biased region" description="Basic residues" evidence="6">
    <location>
        <begin position="353"/>
        <end position="364"/>
    </location>
</feature>
<keyword evidence="2 5" id="KW-0238">DNA-binding</keyword>
<evidence type="ECO:0000256" key="1">
    <source>
        <dbReference type="ARBA" id="ARBA00009661"/>
    </source>
</evidence>
<protein>
    <submittedName>
        <fullName evidence="8">Pbx/knotted 1 homeobox 2</fullName>
    </submittedName>
</protein>
<feature type="region of interest" description="Disordered" evidence="6">
    <location>
        <begin position="414"/>
        <end position="469"/>
    </location>
</feature>
<dbReference type="AlphaFoldDB" id="A0A8C1GQS8"/>
<dbReference type="InterPro" id="IPR032453">
    <property type="entry name" value="PKNOX/Meis_N"/>
</dbReference>
<evidence type="ECO:0000256" key="4">
    <source>
        <dbReference type="ARBA" id="ARBA00023242"/>
    </source>
</evidence>
<dbReference type="FunFam" id="1.10.10.60:FF:000004">
    <property type="entry name" value="Meis2 homeobox isoform 2c"/>
    <property type="match status" value="1"/>
</dbReference>
<dbReference type="Proteomes" id="UP000694701">
    <property type="component" value="Unplaced"/>
</dbReference>
<evidence type="ECO:0000256" key="6">
    <source>
        <dbReference type="SAM" id="MobiDB-lite"/>
    </source>
</evidence>
<dbReference type="PANTHER" id="PTHR11850">
    <property type="entry name" value="HOMEOBOX PROTEIN TRANSCRIPTION FACTORS"/>
    <property type="match status" value="1"/>
</dbReference>
<evidence type="ECO:0000313" key="9">
    <source>
        <dbReference type="Proteomes" id="UP000694427"/>
    </source>
</evidence>
<keyword evidence="3 5" id="KW-0371">Homeobox</keyword>
<proteinExistence type="inferred from homology"/>
<dbReference type="GO" id="GO:0006355">
    <property type="term" value="P:regulation of DNA-templated transcription"/>
    <property type="evidence" value="ECO:0007669"/>
    <property type="project" value="InterPro"/>
</dbReference>
<feature type="compositionally biased region" description="Low complexity" evidence="6">
    <location>
        <begin position="382"/>
        <end position="391"/>
    </location>
</feature>
<dbReference type="InterPro" id="IPR009057">
    <property type="entry name" value="Homeodomain-like_sf"/>
</dbReference>
<dbReference type="GO" id="GO:0005634">
    <property type="term" value="C:nucleus"/>
    <property type="evidence" value="ECO:0007669"/>
    <property type="project" value="UniProtKB-SubCell"/>
</dbReference>
<evidence type="ECO:0000313" key="8">
    <source>
        <dbReference type="Ensembl" id="ENSCCRP00010010783.1"/>
    </source>
</evidence>
<dbReference type="CDD" id="cd00086">
    <property type="entry name" value="homeodomain"/>
    <property type="match status" value="1"/>
</dbReference>
<sequence length="469" mass="51867">MMQHVSPAPALTMMATQSVPPPSYQESQQMTGTTQQNSKAQHVHLSAASAAGATQVKHHLHPPVSCRHPLFPLLALLFEKCEQATQGSECITSASFDVDIENFVHQQEQDHKPFFSEDPELDNLMVKAIQVLRIHLLELEKVNELCKDFCNRYITCLKTKMHSDNLLRNDLGGPYSPSQTNLGLQQDLLQNSSPSLTSVSSTVNPSGIVVPAGSLQQNNVAMTTINSQVVSGGTLYQPVAMVTSQGQVLTQGLPHGTIQIQNNQVNLDLCSLLDGDDKKSKNKRGVLPKHATNIMRSWLFQHLMHPYPTEDEKRQIAAQTNLTLLQVNNWFINARRRILQPMLDASNPDPAPKAKKMKSQHRPTQRFWPDSIVAGVLQTHGSHSSNNSDNSLGMDGLQSLSSDSATLAMQQAMLGGTEDSMDGTEEEDDEEEEEEGIDEEEDEEEDEEIEGGRQMARRDLGLNHNEGLE</sequence>
<feature type="compositionally biased region" description="Basic and acidic residues" evidence="6">
    <location>
        <begin position="456"/>
        <end position="469"/>
    </location>
</feature>
<dbReference type="SMART" id="SM00389">
    <property type="entry name" value="HOX"/>
    <property type="match status" value="1"/>
</dbReference>
<keyword evidence="9" id="KW-1185">Reference proteome</keyword>
<dbReference type="PROSITE" id="PS50071">
    <property type="entry name" value="HOMEOBOX_2"/>
    <property type="match status" value="1"/>
</dbReference>
<dbReference type="Ensembl" id="ENSCCRT00010011723.1">
    <property type="protein sequence ID" value="ENSCCRP00010010783.1"/>
    <property type="gene ID" value="ENSCCRG00010004574.1"/>
</dbReference>
<dbReference type="InterPro" id="IPR050224">
    <property type="entry name" value="TALE_homeobox"/>
</dbReference>
<dbReference type="InterPro" id="IPR001356">
    <property type="entry name" value="HD"/>
</dbReference>
<feature type="domain" description="Homeobox" evidence="7">
    <location>
        <begin position="278"/>
        <end position="341"/>
    </location>
</feature>
<feature type="region of interest" description="Disordered" evidence="6">
    <location>
        <begin position="1"/>
        <end position="41"/>
    </location>
</feature>
<dbReference type="Gene3D" id="1.10.10.60">
    <property type="entry name" value="Homeodomain-like"/>
    <property type="match status" value="1"/>
</dbReference>
<evidence type="ECO:0000259" key="7">
    <source>
        <dbReference type="PROSITE" id="PS50071"/>
    </source>
</evidence>
<dbReference type="SUPFAM" id="SSF46689">
    <property type="entry name" value="Homeodomain-like"/>
    <property type="match status" value="1"/>
</dbReference>
<feature type="region of interest" description="Disordered" evidence="6">
    <location>
        <begin position="379"/>
        <end position="399"/>
    </location>
</feature>
<evidence type="ECO:0000256" key="2">
    <source>
        <dbReference type="ARBA" id="ARBA00023125"/>
    </source>
</evidence>
<name>A0A8C1GQS8_CYPCA</name>
<feature type="compositionally biased region" description="Acidic residues" evidence="6">
    <location>
        <begin position="419"/>
        <end position="449"/>
    </location>
</feature>
<dbReference type="Pfam" id="PF05920">
    <property type="entry name" value="Homeobox_KN"/>
    <property type="match status" value="1"/>
</dbReference>
<keyword evidence="4 5" id="KW-0539">Nucleus</keyword>
<evidence type="ECO:0000256" key="5">
    <source>
        <dbReference type="PROSITE-ProRule" id="PRU00108"/>
    </source>
</evidence>
<feature type="region of interest" description="Disordered" evidence="6">
    <location>
        <begin position="343"/>
        <end position="365"/>
    </location>
</feature>
<comment type="subcellular location">
    <subcellularLocation>
        <location evidence="5">Nucleus</location>
    </subcellularLocation>
</comment>
<dbReference type="InterPro" id="IPR008422">
    <property type="entry name" value="KN_HD"/>
</dbReference>
<feature type="DNA-binding region" description="Homeobox" evidence="5">
    <location>
        <begin position="280"/>
        <end position="342"/>
    </location>
</feature>
<accession>A0A8C1GQS8</accession>
<dbReference type="Proteomes" id="UP000694427">
    <property type="component" value="Unplaced"/>
</dbReference>
<organism evidence="8 9">
    <name type="scientific">Cyprinus carpio</name>
    <name type="common">Common carp</name>
    <dbReference type="NCBI Taxonomy" id="7962"/>
    <lineage>
        <taxon>Eukaryota</taxon>
        <taxon>Metazoa</taxon>
        <taxon>Chordata</taxon>
        <taxon>Craniata</taxon>
        <taxon>Vertebrata</taxon>
        <taxon>Euteleostomi</taxon>
        <taxon>Actinopterygii</taxon>
        <taxon>Neopterygii</taxon>
        <taxon>Teleostei</taxon>
        <taxon>Ostariophysi</taxon>
        <taxon>Cypriniformes</taxon>
        <taxon>Cyprinidae</taxon>
        <taxon>Cyprininae</taxon>
        <taxon>Cyprinus</taxon>
    </lineage>
</organism>
<evidence type="ECO:0000256" key="3">
    <source>
        <dbReference type="ARBA" id="ARBA00023155"/>
    </source>
</evidence>
<dbReference type="Pfam" id="PF16493">
    <property type="entry name" value="Meis_PKNOX_N"/>
    <property type="match status" value="1"/>
</dbReference>